<evidence type="ECO:0008006" key="3">
    <source>
        <dbReference type="Google" id="ProtNLM"/>
    </source>
</evidence>
<dbReference type="RefSeq" id="WP_188821650.1">
    <property type="nucleotide sequence ID" value="NZ_BMHH01000002.1"/>
</dbReference>
<dbReference type="EMBL" id="BMHH01000002">
    <property type="protein sequence ID" value="GGA82787.1"/>
    <property type="molecule type" value="Genomic_DNA"/>
</dbReference>
<organism evidence="1 2">
    <name type="scientific">Brucella endophytica</name>
    <dbReference type="NCBI Taxonomy" id="1963359"/>
    <lineage>
        <taxon>Bacteria</taxon>
        <taxon>Pseudomonadati</taxon>
        <taxon>Pseudomonadota</taxon>
        <taxon>Alphaproteobacteria</taxon>
        <taxon>Hyphomicrobiales</taxon>
        <taxon>Brucellaceae</taxon>
        <taxon>Brucella/Ochrobactrum group</taxon>
        <taxon>Brucella</taxon>
    </lineage>
</organism>
<evidence type="ECO:0000313" key="2">
    <source>
        <dbReference type="Proteomes" id="UP000646478"/>
    </source>
</evidence>
<accession>A0A916S3W6</accession>
<reference evidence="1" key="2">
    <citation type="submission" date="2020-09" db="EMBL/GenBank/DDBJ databases">
        <authorList>
            <person name="Sun Q."/>
            <person name="Zhou Y."/>
        </authorList>
    </citation>
    <scope>NUCLEOTIDE SEQUENCE</scope>
    <source>
        <strain evidence="1">CGMCC 1.15082</strain>
    </source>
</reference>
<reference evidence="1" key="1">
    <citation type="journal article" date="2014" name="Int. J. Syst. Evol. Microbiol.">
        <title>Complete genome sequence of Corynebacterium casei LMG S-19264T (=DSM 44701T), isolated from a smear-ripened cheese.</title>
        <authorList>
            <consortium name="US DOE Joint Genome Institute (JGI-PGF)"/>
            <person name="Walter F."/>
            <person name="Albersmeier A."/>
            <person name="Kalinowski J."/>
            <person name="Ruckert C."/>
        </authorList>
    </citation>
    <scope>NUCLEOTIDE SEQUENCE</scope>
    <source>
        <strain evidence="1">CGMCC 1.15082</strain>
    </source>
</reference>
<comment type="caution">
    <text evidence="1">The sequence shown here is derived from an EMBL/GenBank/DDBJ whole genome shotgun (WGS) entry which is preliminary data.</text>
</comment>
<evidence type="ECO:0000313" key="1">
    <source>
        <dbReference type="EMBL" id="GGA82787.1"/>
    </source>
</evidence>
<dbReference type="AlphaFoldDB" id="A0A916S3W6"/>
<sequence length="57" mass="6650">MVQQNIVLTEWEKTELRELRKRLMMGFEQARRGELAEGSGEDAFRRAFAAGREPKQP</sequence>
<gene>
    <name evidence="1" type="ORF">GCM10011491_07770</name>
</gene>
<protein>
    <recommendedName>
        <fullName evidence="3">Type II toxin-antitoxin system ParD family antitoxin</fullName>
    </recommendedName>
</protein>
<proteinExistence type="predicted"/>
<name>A0A916S3W6_9HYPH</name>
<keyword evidence="2" id="KW-1185">Reference proteome</keyword>
<dbReference type="Proteomes" id="UP000646478">
    <property type="component" value="Unassembled WGS sequence"/>
</dbReference>